<proteinExistence type="predicted"/>
<dbReference type="STRING" id="252246.SAMN05421799_105113"/>
<dbReference type="RefSeq" id="WP_076346644.1">
    <property type="nucleotide sequence ID" value="NZ_FTOO01000005.1"/>
</dbReference>
<dbReference type="Proteomes" id="UP000186156">
    <property type="component" value="Unassembled WGS sequence"/>
</dbReference>
<dbReference type="Pfam" id="PF10764">
    <property type="entry name" value="Gin"/>
    <property type="match status" value="1"/>
</dbReference>
<evidence type="ECO:0000313" key="1">
    <source>
        <dbReference type="EMBL" id="SIS84862.1"/>
    </source>
</evidence>
<sequence>MKEMADLEALWGAACPSDSCIICGRAGLEGMRVCGQLICNACEREIVQTDVEDDDYQHYVEQMKLIWLSALAL</sequence>
<dbReference type="EMBL" id="FTOO01000005">
    <property type="protein sequence ID" value="SIS84862.1"/>
    <property type="molecule type" value="Genomic_DNA"/>
</dbReference>
<dbReference type="AlphaFoldDB" id="A0A1N7MFP8"/>
<name>A0A1N7MFP8_9BACL</name>
<reference evidence="2" key="1">
    <citation type="submission" date="2017-01" db="EMBL/GenBank/DDBJ databases">
        <authorList>
            <person name="Varghese N."/>
            <person name="Submissions S."/>
        </authorList>
    </citation>
    <scope>NUCLEOTIDE SEQUENCE [LARGE SCALE GENOMIC DNA]</scope>
    <source>
        <strain evidence="2">DSM 16176</strain>
    </source>
</reference>
<keyword evidence="2" id="KW-1185">Reference proteome</keyword>
<gene>
    <name evidence="1" type="ORF">SAMN05421799_105113</name>
</gene>
<organism evidence="1 2">
    <name type="scientific">Alicyclobacillus vulcanalis</name>
    <dbReference type="NCBI Taxonomy" id="252246"/>
    <lineage>
        <taxon>Bacteria</taxon>
        <taxon>Bacillati</taxon>
        <taxon>Bacillota</taxon>
        <taxon>Bacilli</taxon>
        <taxon>Bacillales</taxon>
        <taxon>Alicyclobacillaceae</taxon>
        <taxon>Alicyclobacillus</taxon>
    </lineage>
</organism>
<dbReference type="InterPro" id="IPR019700">
    <property type="entry name" value="Sigma-G_inhibitor_Gin"/>
</dbReference>
<dbReference type="OrthoDB" id="2886653at2"/>
<accession>A0A1N7MFP8</accession>
<evidence type="ECO:0000313" key="2">
    <source>
        <dbReference type="Proteomes" id="UP000186156"/>
    </source>
</evidence>
<protein>
    <submittedName>
        <fullName evidence="1">Inhibitor of sigma-G Gin</fullName>
    </submittedName>
</protein>